<comment type="caution">
    <text evidence="2">The sequence shown here is derived from an EMBL/GenBank/DDBJ whole genome shotgun (WGS) entry which is preliminary data.</text>
</comment>
<organism evidence="2 3">
    <name type="scientific">Paeniglutamicibacter sulfureus</name>
    <dbReference type="NCBI Taxonomy" id="43666"/>
    <lineage>
        <taxon>Bacteria</taxon>
        <taxon>Bacillati</taxon>
        <taxon>Actinomycetota</taxon>
        <taxon>Actinomycetes</taxon>
        <taxon>Micrococcales</taxon>
        <taxon>Micrococcaceae</taxon>
        <taxon>Paeniglutamicibacter</taxon>
    </lineage>
</organism>
<dbReference type="Gene3D" id="2.50.20.20">
    <property type="match status" value="1"/>
</dbReference>
<evidence type="ECO:0000313" key="2">
    <source>
        <dbReference type="EMBL" id="MDR7360140.1"/>
    </source>
</evidence>
<reference evidence="2 3" key="1">
    <citation type="submission" date="2023-07" db="EMBL/GenBank/DDBJ databases">
        <title>Sequencing the genomes of 1000 actinobacteria strains.</title>
        <authorList>
            <person name="Klenk H.-P."/>
        </authorList>
    </citation>
    <scope>NUCLEOTIDE SEQUENCE [LARGE SCALE GENOMIC DNA]</scope>
    <source>
        <strain evidence="2 3">DSM 20167</strain>
    </source>
</reference>
<protein>
    <recommendedName>
        <fullName evidence="4">LppX_LprAFG lipoprotein</fullName>
    </recommendedName>
</protein>
<evidence type="ECO:0008006" key="4">
    <source>
        <dbReference type="Google" id="ProtNLM"/>
    </source>
</evidence>
<dbReference type="Proteomes" id="UP001183817">
    <property type="component" value="Unassembled WGS sequence"/>
</dbReference>
<accession>A0ABU2BNB0</accession>
<keyword evidence="1" id="KW-0732">Signal</keyword>
<proteinExistence type="predicted"/>
<gene>
    <name evidence="2" type="ORF">J2S64_003831</name>
</gene>
<evidence type="ECO:0000313" key="3">
    <source>
        <dbReference type="Proteomes" id="UP001183817"/>
    </source>
</evidence>
<dbReference type="EMBL" id="JAVDYI010000001">
    <property type="protein sequence ID" value="MDR7360140.1"/>
    <property type="molecule type" value="Genomic_DNA"/>
</dbReference>
<keyword evidence="3" id="KW-1185">Reference proteome</keyword>
<name>A0ABU2BNB0_9MICC</name>
<dbReference type="RefSeq" id="WP_302265608.1">
    <property type="nucleotide sequence ID" value="NZ_BAAAWO010000001.1"/>
</dbReference>
<feature type="signal peptide" evidence="1">
    <location>
        <begin position="1"/>
        <end position="18"/>
    </location>
</feature>
<sequence>MLLSATAGVLLALTGCSAAVEQPAGATTAGSEAGPVEAEIVVPEAKEIFPKTSAAIKKATSATVIGDIANGSEKGNFELSGTVDGTNSLMKMNQDDASIELLTVDNVSYMKPNKAFLTQTAGAEAAKKLNSVAADKWISTKNADQFGDFTVGSFLASMDTDELGTMEAPKINKKSLDDLNGAKAFKYTGSDTIFWIAAEGEPHLLKIESTGSASDGTGFMTFSEWNAVKPHETPAKSDVVSVPGL</sequence>
<evidence type="ECO:0000256" key="1">
    <source>
        <dbReference type="SAM" id="SignalP"/>
    </source>
</evidence>
<feature type="chain" id="PRO_5045646233" description="LppX_LprAFG lipoprotein" evidence="1">
    <location>
        <begin position="19"/>
        <end position="245"/>
    </location>
</feature>